<proteinExistence type="predicted"/>
<evidence type="ECO:0000313" key="2">
    <source>
        <dbReference type="Proteomes" id="UP000309138"/>
    </source>
</evidence>
<gene>
    <name evidence="1" type="ORF">FBR43_04955</name>
</gene>
<dbReference type="Proteomes" id="UP000309138">
    <property type="component" value="Unassembled WGS sequence"/>
</dbReference>
<dbReference type="OrthoDB" id="9800461at2"/>
<comment type="caution">
    <text evidence="1">The sequence shown here is derived from an EMBL/GenBank/DDBJ whole genome shotgun (WGS) entry which is preliminary data.</text>
</comment>
<evidence type="ECO:0000313" key="1">
    <source>
        <dbReference type="EMBL" id="TKD50176.1"/>
    </source>
</evidence>
<dbReference type="AlphaFoldDB" id="A0A4U1L2C4"/>
<dbReference type="EMBL" id="SWKR01000002">
    <property type="protein sequence ID" value="TKD50176.1"/>
    <property type="molecule type" value="Genomic_DNA"/>
</dbReference>
<organism evidence="1 2">
    <name type="scientific">Sphingomonas baiyangensis</name>
    <dbReference type="NCBI Taxonomy" id="2572576"/>
    <lineage>
        <taxon>Bacteria</taxon>
        <taxon>Pseudomonadati</taxon>
        <taxon>Pseudomonadota</taxon>
        <taxon>Alphaproteobacteria</taxon>
        <taxon>Sphingomonadales</taxon>
        <taxon>Sphingomonadaceae</taxon>
        <taxon>Sphingomonas</taxon>
    </lineage>
</organism>
<dbReference type="RefSeq" id="WP_136942118.1">
    <property type="nucleotide sequence ID" value="NZ_SWKR01000002.1"/>
</dbReference>
<name>A0A4U1L2C4_9SPHN</name>
<reference evidence="1 2" key="1">
    <citation type="submission" date="2019-04" db="EMBL/GenBank/DDBJ databases">
        <authorList>
            <person name="Yang Y."/>
            <person name="Wei D."/>
        </authorList>
    </citation>
    <scope>NUCLEOTIDE SEQUENCE [LARGE SCALE GENOMIC DNA]</scope>
    <source>
        <strain evidence="1 2">L-1-4w-11</strain>
    </source>
</reference>
<keyword evidence="2" id="KW-1185">Reference proteome</keyword>
<sequence length="113" mass="11650">MHATTVAECLDLQPGQKIWFDAVPDAVLAGIDAEALQLQVELAPSAGLDVAVLGDGPDLADRLSSVVQLMQPAGAIWVIGDNGGADDAAHFTVTRRVPLDAGMTATRIVPAAH</sequence>
<protein>
    <submittedName>
        <fullName evidence="1">Uncharacterized protein</fullName>
    </submittedName>
</protein>
<accession>A0A4U1L2C4</accession>